<gene>
    <name evidence="5" type="ORF">CEUSTIGMA_g9296.t1</name>
</gene>
<dbReference type="Pfam" id="PF05686">
    <property type="entry name" value="Glyco_transf_90"/>
    <property type="match status" value="2"/>
</dbReference>
<dbReference type="EMBL" id="BEGY01000072">
    <property type="protein sequence ID" value="GAX81868.1"/>
    <property type="molecule type" value="Genomic_DNA"/>
</dbReference>
<dbReference type="PANTHER" id="PTHR12203:SF35">
    <property type="entry name" value="PROTEIN O-GLUCOSYLTRANSFERASE 1"/>
    <property type="match status" value="1"/>
</dbReference>
<dbReference type="Proteomes" id="UP000232323">
    <property type="component" value="Unassembled WGS sequence"/>
</dbReference>
<feature type="non-terminal residue" evidence="5">
    <location>
        <position position="1"/>
    </location>
</feature>
<evidence type="ECO:0000259" key="4">
    <source>
        <dbReference type="SMART" id="SM00672"/>
    </source>
</evidence>
<organism evidence="5 6">
    <name type="scientific">Chlamydomonas eustigma</name>
    <dbReference type="NCBI Taxonomy" id="1157962"/>
    <lineage>
        <taxon>Eukaryota</taxon>
        <taxon>Viridiplantae</taxon>
        <taxon>Chlorophyta</taxon>
        <taxon>core chlorophytes</taxon>
        <taxon>Chlorophyceae</taxon>
        <taxon>CS clade</taxon>
        <taxon>Chlamydomonadales</taxon>
        <taxon>Chlamydomonadaceae</taxon>
        <taxon>Chlamydomonas</taxon>
    </lineage>
</organism>
<proteinExistence type="inferred from homology"/>
<sequence>RWIFLLYYLYISQSFIIGFHETVALSNSKKDCLKKSHEDLYNQIDDDLRPWQSGISTSLMDRTLQDHTATTWGEKAIGILFKEGRPFILSNMSQIHALGHHGGLITAHLKFFEALGGAYGDTIPDVEFVFGTADTPSIRLDKIREGEDPPPILRFCKSVGHADILVPDIHFQMRSFSSSVLSNVNKVNQEWGWADRNATLFGRFSQYQRIVHIGIPEIQRKGAGGKDICKLANTDLLFCAVRTHFMDEYGKQLKRKLLGQVHVDVARQPRIPMLNHARYKYLLHLDGQTCSSRLEQLLVMGSLVMKEESGYQAFYHHLMKPHVHYMPVWKEGPEDMLEALTWALGHEEEAQEMGRRAQRLAQQYLTQEALECYWVILLSRLSKLLKFKPGIQDERRHQFHIPVEDYLASKDGRYWIKRYKLDDMELP</sequence>
<dbReference type="InterPro" id="IPR006598">
    <property type="entry name" value="CAP10"/>
</dbReference>
<keyword evidence="2" id="KW-0808">Transferase</keyword>
<feature type="signal peptide" evidence="3">
    <location>
        <begin position="1"/>
        <end position="18"/>
    </location>
</feature>
<dbReference type="AlphaFoldDB" id="A0A250XFK9"/>
<dbReference type="SMART" id="SM00672">
    <property type="entry name" value="CAP10"/>
    <property type="match status" value="1"/>
</dbReference>
<dbReference type="GO" id="GO:0016740">
    <property type="term" value="F:transferase activity"/>
    <property type="evidence" value="ECO:0007669"/>
    <property type="project" value="UniProtKB-KW"/>
</dbReference>
<evidence type="ECO:0000256" key="1">
    <source>
        <dbReference type="ARBA" id="ARBA00010118"/>
    </source>
</evidence>
<evidence type="ECO:0000313" key="6">
    <source>
        <dbReference type="Proteomes" id="UP000232323"/>
    </source>
</evidence>
<keyword evidence="6" id="KW-1185">Reference proteome</keyword>
<comment type="caution">
    <text evidence="5">The sequence shown here is derived from an EMBL/GenBank/DDBJ whole genome shotgun (WGS) entry which is preliminary data.</text>
</comment>
<name>A0A250XFK9_9CHLO</name>
<protein>
    <recommendedName>
        <fullName evidence="4">Glycosyl transferase CAP10 domain-containing protein</fullName>
    </recommendedName>
</protein>
<keyword evidence="3" id="KW-0732">Signal</keyword>
<reference evidence="5 6" key="1">
    <citation type="submission" date="2017-08" db="EMBL/GenBank/DDBJ databases">
        <title>Acidophilic green algal genome provides insights into adaptation to an acidic environment.</title>
        <authorList>
            <person name="Hirooka S."/>
            <person name="Hirose Y."/>
            <person name="Kanesaki Y."/>
            <person name="Higuchi S."/>
            <person name="Fujiwara T."/>
            <person name="Onuma R."/>
            <person name="Era A."/>
            <person name="Ohbayashi R."/>
            <person name="Uzuka A."/>
            <person name="Nozaki H."/>
            <person name="Yoshikawa H."/>
            <person name="Miyagishima S.Y."/>
        </authorList>
    </citation>
    <scope>NUCLEOTIDE SEQUENCE [LARGE SCALE GENOMIC DNA]</scope>
    <source>
        <strain evidence="5 6">NIES-2499</strain>
    </source>
</reference>
<evidence type="ECO:0000256" key="2">
    <source>
        <dbReference type="ARBA" id="ARBA00022679"/>
    </source>
</evidence>
<dbReference type="OrthoDB" id="202415at2759"/>
<dbReference type="PANTHER" id="PTHR12203">
    <property type="entry name" value="KDEL LYS-ASP-GLU-LEU CONTAINING - RELATED"/>
    <property type="match status" value="1"/>
</dbReference>
<feature type="domain" description="Glycosyl transferase CAP10" evidence="4">
    <location>
        <begin position="122"/>
        <end position="388"/>
    </location>
</feature>
<evidence type="ECO:0000256" key="3">
    <source>
        <dbReference type="SAM" id="SignalP"/>
    </source>
</evidence>
<feature type="chain" id="PRO_5013100773" description="Glycosyl transferase CAP10 domain-containing protein" evidence="3">
    <location>
        <begin position="19"/>
        <end position="427"/>
    </location>
</feature>
<comment type="similarity">
    <text evidence="1">Belongs to the glycosyltransferase 90 family.</text>
</comment>
<dbReference type="InterPro" id="IPR051091">
    <property type="entry name" value="O-Glucosyltr/Glycosyltrsf_90"/>
</dbReference>
<evidence type="ECO:0000313" key="5">
    <source>
        <dbReference type="EMBL" id="GAX81868.1"/>
    </source>
</evidence>
<accession>A0A250XFK9</accession>